<feature type="binding site" evidence="10">
    <location>
        <position position="21"/>
    </location>
    <ligand>
        <name>Zn(2+)</name>
        <dbReference type="ChEBI" id="CHEBI:29105"/>
        <note>ligand shared with metalloproteinase partner</note>
    </ligand>
</feature>
<comment type="similarity">
    <text evidence="2">Belongs to the protease inhibitor I35 (TIMP) family.</text>
</comment>
<keyword evidence="13" id="KW-0732">Signal</keyword>
<dbReference type="RefSeq" id="XP_035676267.1">
    <property type="nucleotide sequence ID" value="XM_035820374.1"/>
</dbReference>
<protein>
    <submittedName>
        <fullName evidence="16">Metalloproteinase inhibitor 3-like</fullName>
    </submittedName>
</protein>
<evidence type="ECO:0000256" key="10">
    <source>
        <dbReference type="PIRSR" id="PIRSR601820-1"/>
    </source>
</evidence>
<feature type="disulfide bond" evidence="11">
    <location>
        <begin position="189"/>
        <end position="196"/>
    </location>
</feature>
<evidence type="ECO:0000256" key="4">
    <source>
        <dbReference type="ARBA" id="ARBA00022608"/>
    </source>
</evidence>
<evidence type="ECO:0000256" key="12">
    <source>
        <dbReference type="SAM" id="MobiDB-lite"/>
    </source>
</evidence>
<evidence type="ECO:0000256" key="11">
    <source>
        <dbReference type="PIRSR" id="PIRSR601820-3"/>
    </source>
</evidence>
<feature type="disulfide bond" evidence="11">
    <location>
        <begin position="33"/>
        <end position="181"/>
    </location>
</feature>
<feature type="disulfide bond" evidence="11">
    <location>
        <begin position="184"/>
        <end position="232"/>
    </location>
</feature>
<keyword evidence="7 10" id="KW-0862">Zinc</keyword>
<feature type="compositionally biased region" description="Acidic residues" evidence="12">
    <location>
        <begin position="263"/>
        <end position="272"/>
    </location>
</feature>
<keyword evidence="5 16" id="KW-0646">Protease inhibitor</keyword>
<dbReference type="GO" id="GO:0051045">
    <property type="term" value="P:negative regulation of membrane protein ectodomain proteolysis"/>
    <property type="evidence" value="ECO:0000318"/>
    <property type="project" value="GO_Central"/>
</dbReference>
<dbReference type="InterPro" id="IPR008993">
    <property type="entry name" value="TIMP-like_OB-fold"/>
</dbReference>
<keyword evidence="8 11" id="KW-1015">Disulfide bond</keyword>
<dbReference type="InterPro" id="IPR001134">
    <property type="entry name" value="Netrin_domain"/>
</dbReference>
<keyword evidence="3" id="KW-0964">Secreted</keyword>
<dbReference type="Gene3D" id="3.90.370.10">
    <property type="entry name" value="Tissue inhibitor of metalloproteinase-1. Chain B, domain 1"/>
    <property type="match status" value="1"/>
</dbReference>
<accession>A0A9J7L530</accession>
<feature type="disulfide bond" evidence="11">
    <location>
        <begin position="204"/>
        <end position="224"/>
    </location>
</feature>
<proteinExistence type="inferred from homology"/>
<dbReference type="SUPFAM" id="SSF50242">
    <property type="entry name" value="TIMP-like"/>
    <property type="match status" value="1"/>
</dbReference>
<name>A0A9J7L530_BRAFL</name>
<dbReference type="GO" id="GO:0005615">
    <property type="term" value="C:extracellular space"/>
    <property type="evidence" value="ECO:0000318"/>
    <property type="project" value="GO_Central"/>
</dbReference>
<evidence type="ECO:0000313" key="15">
    <source>
        <dbReference type="Proteomes" id="UP000001554"/>
    </source>
</evidence>
<evidence type="ECO:0000256" key="3">
    <source>
        <dbReference type="ARBA" id="ARBA00022525"/>
    </source>
</evidence>
<feature type="compositionally biased region" description="Acidic residues" evidence="12">
    <location>
        <begin position="280"/>
        <end position="289"/>
    </location>
</feature>
<dbReference type="GO" id="GO:0031012">
    <property type="term" value="C:extracellular matrix"/>
    <property type="evidence" value="ECO:0000318"/>
    <property type="project" value="GO_Central"/>
</dbReference>
<dbReference type="Gene3D" id="2.40.50.120">
    <property type="match status" value="1"/>
</dbReference>
<dbReference type="InterPro" id="IPR027465">
    <property type="entry name" value="TIMP_C"/>
</dbReference>
<feature type="disulfide bond" evidence="11">
    <location>
        <begin position="23"/>
        <end position="156"/>
    </location>
</feature>
<evidence type="ECO:0000256" key="9">
    <source>
        <dbReference type="ARBA" id="ARBA00023215"/>
    </source>
</evidence>
<evidence type="ECO:0000256" key="5">
    <source>
        <dbReference type="ARBA" id="ARBA00022690"/>
    </source>
</evidence>
<dbReference type="GO" id="GO:0008191">
    <property type="term" value="F:metalloendopeptidase inhibitor activity"/>
    <property type="evidence" value="ECO:0000318"/>
    <property type="project" value="GO_Central"/>
</dbReference>
<sequence length="302" mass="34441">MAHVWAVLFLTLAAVHGGLACTCMPAHPQTIFCHAGVAVRGKIVKVEEIGYARPTPNVTIEEEEEEEYLDPSMNEIPLEMRAMAEEAYVIEWVRYTIRITKVFKGAEKLEFINKNKNMVYIYTMPDGAACGIKLNPKQHYLLTGHVHEGRFQVGACGWNVEWSQVTVKQRRGLKYMYGKHCDHCSIQTCFFGGYGCDETSPKTCVWKGLLDGWPYDCHTVHSACIRKRHGSCEWFHPPSLRKCEDRAFPVAREGFHEPAEGYPDSDPDEEDPFSQHPEEGLPELEDEDFPTSFPEFPEHLFP</sequence>
<evidence type="ECO:0000256" key="6">
    <source>
        <dbReference type="ARBA" id="ARBA00022723"/>
    </source>
</evidence>
<keyword evidence="4 16" id="KW-0483">Metalloprotease inhibitor</keyword>
<dbReference type="Pfam" id="PF00965">
    <property type="entry name" value="TIMP"/>
    <property type="match status" value="1"/>
</dbReference>
<feature type="disulfide bond" evidence="11">
    <location>
        <begin position="21"/>
        <end position="130"/>
    </location>
</feature>
<feature type="chain" id="PRO_5039898449" evidence="13">
    <location>
        <begin position="21"/>
        <end position="302"/>
    </location>
</feature>
<evidence type="ECO:0000256" key="7">
    <source>
        <dbReference type="ARBA" id="ARBA00022833"/>
    </source>
</evidence>
<dbReference type="AlphaFoldDB" id="A0A9J7L530"/>
<keyword evidence="9" id="KW-0481">Metalloenzyme inhibitor</keyword>
<dbReference type="PANTHER" id="PTHR11844:SF25">
    <property type="entry name" value="NTR DOMAIN-CONTAINING PROTEIN"/>
    <property type="match status" value="1"/>
</dbReference>
<evidence type="ECO:0000256" key="1">
    <source>
        <dbReference type="ARBA" id="ARBA00004613"/>
    </source>
</evidence>
<feature type="signal peptide" evidence="13">
    <location>
        <begin position="1"/>
        <end position="20"/>
    </location>
</feature>
<evidence type="ECO:0000259" key="14">
    <source>
        <dbReference type="PROSITE" id="PS50189"/>
    </source>
</evidence>
<dbReference type="PROSITE" id="PS00288">
    <property type="entry name" value="TIMP"/>
    <property type="match status" value="1"/>
</dbReference>
<comment type="subcellular location">
    <subcellularLocation>
        <location evidence="1">Secreted</location>
    </subcellularLocation>
</comment>
<keyword evidence="15" id="KW-1185">Reference proteome</keyword>
<dbReference type="InterPro" id="IPR001820">
    <property type="entry name" value="TIMP"/>
</dbReference>
<feature type="domain" description="NTR" evidence="14">
    <location>
        <begin position="21"/>
        <end position="181"/>
    </location>
</feature>
<keyword evidence="6 10" id="KW-0479">Metal-binding</keyword>
<reference evidence="15" key="1">
    <citation type="journal article" date="2020" name="Nat. Ecol. Evol.">
        <title>Deeply conserved synteny resolves early events in vertebrate evolution.</title>
        <authorList>
            <person name="Simakov O."/>
            <person name="Marletaz F."/>
            <person name="Yue J.X."/>
            <person name="O'Connell B."/>
            <person name="Jenkins J."/>
            <person name="Brandt A."/>
            <person name="Calef R."/>
            <person name="Tung C.H."/>
            <person name="Huang T.K."/>
            <person name="Schmutz J."/>
            <person name="Satoh N."/>
            <person name="Yu J.K."/>
            <person name="Putnam N.H."/>
            <person name="Green R.E."/>
            <person name="Rokhsar D.S."/>
        </authorList>
    </citation>
    <scope>NUCLEOTIDE SEQUENCE [LARGE SCALE GENOMIC DNA]</scope>
    <source>
        <strain evidence="15">S238N-H82</strain>
    </source>
</reference>
<dbReference type="OrthoDB" id="6041373at2759"/>
<evidence type="ECO:0000256" key="2">
    <source>
        <dbReference type="ARBA" id="ARBA00011027"/>
    </source>
</evidence>
<dbReference type="SMART" id="SM00206">
    <property type="entry name" value="NTR"/>
    <property type="match status" value="1"/>
</dbReference>
<evidence type="ECO:0000256" key="13">
    <source>
        <dbReference type="SAM" id="SignalP"/>
    </source>
</evidence>
<dbReference type="GeneID" id="118415649"/>
<dbReference type="InterPro" id="IPR030490">
    <property type="entry name" value="TIMP_CS"/>
</dbReference>
<reference evidence="16" key="2">
    <citation type="submission" date="2025-08" db="UniProtKB">
        <authorList>
            <consortium name="RefSeq"/>
        </authorList>
    </citation>
    <scope>IDENTIFICATION</scope>
    <source>
        <strain evidence="16">S238N-H82</strain>
        <tissue evidence="16">Testes</tissue>
    </source>
</reference>
<gene>
    <name evidence="16" type="primary">LOC118415649</name>
</gene>
<dbReference type="KEGG" id="bfo:118415649"/>
<dbReference type="PROSITE" id="PS50189">
    <property type="entry name" value="NTR"/>
    <property type="match status" value="1"/>
</dbReference>
<dbReference type="OMA" id="ITTPNEC"/>
<feature type="region of interest" description="Disordered" evidence="12">
    <location>
        <begin position="254"/>
        <end position="302"/>
    </location>
</feature>
<evidence type="ECO:0000313" key="16">
    <source>
        <dbReference type="RefSeq" id="XP_035676267.1"/>
    </source>
</evidence>
<dbReference type="GO" id="GO:0046872">
    <property type="term" value="F:metal ion binding"/>
    <property type="evidence" value="ECO:0007669"/>
    <property type="project" value="UniProtKB-KW"/>
</dbReference>
<dbReference type="Proteomes" id="UP000001554">
    <property type="component" value="Chromosome 5"/>
</dbReference>
<dbReference type="PANTHER" id="PTHR11844">
    <property type="entry name" value="METALLOPROTEASE INHIBITOR"/>
    <property type="match status" value="1"/>
</dbReference>
<evidence type="ECO:0000256" key="8">
    <source>
        <dbReference type="ARBA" id="ARBA00023157"/>
    </source>
</evidence>
<organism evidence="15 16">
    <name type="scientific">Branchiostoma floridae</name>
    <name type="common">Florida lancelet</name>
    <name type="synonym">Amphioxus</name>
    <dbReference type="NCBI Taxonomy" id="7739"/>
    <lineage>
        <taxon>Eukaryota</taxon>
        <taxon>Metazoa</taxon>
        <taxon>Chordata</taxon>
        <taxon>Cephalochordata</taxon>
        <taxon>Leptocardii</taxon>
        <taxon>Amphioxiformes</taxon>
        <taxon>Branchiostomatidae</taxon>
        <taxon>Branchiostoma</taxon>
    </lineage>
</organism>